<dbReference type="RefSeq" id="WP_344287489.1">
    <property type="nucleotide sequence ID" value="NZ_BAAAPF010000005.1"/>
</dbReference>
<dbReference type="SUPFAM" id="SSF53474">
    <property type="entry name" value="alpha/beta-Hydrolases"/>
    <property type="match status" value="1"/>
</dbReference>
<dbReference type="Pfam" id="PF00975">
    <property type="entry name" value="Thioesterase"/>
    <property type="match status" value="1"/>
</dbReference>
<dbReference type="EMBL" id="BAAAPF010000005">
    <property type="protein sequence ID" value="GAA2109302.1"/>
    <property type="molecule type" value="Genomic_DNA"/>
</dbReference>
<comment type="caution">
    <text evidence="3">The sequence shown here is derived from an EMBL/GenBank/DDBJ whole genome shotgun (WGS) entry which is preliminary data.</text>
</comment>
<dbReference type="InterPro" id="IPR012223">
    <property type="entry name" value="TEII"/>
</dbReference>
<evidence type="ECO:0000259" key="2">
    <source>
        <dbReference type="Pfam" id="PF00975"/>
    </source>
</evidence>
<proteinExistence type="inferred from homology"/>
<reference evidence="4" key="1">
    <citation type="journal article" date="2019" name="Int. J. Syst. Evol. Microbiol.">
        <title>The Global Catalogue of Microorganisms (GCM) 10K type strain sequencing project: providing services to taxonomists for standard genome sequencing and annotation.</title>
        <authorList>
            <consortium name="The Broad Institute Genomics Platform"/>
            <consortium name="The Broad Institute Genome Sequencing Center for Infectious Disease"/>
            <person name="Wu L."/>
            <person name="Ma J."/>
        </authorList>
    </citation>
    <scope>NUCLEOTIDE SEQUENCE [LARGE SCALE GENOMIC DNA]</scope>
    <source>
        <strain evidence="4">JCM 15481</strain>
    </source>
</reference>
<evidence type="ECO:0000256" key="1">
    <source>
        <dbReference type="ARBA" id="ARBA00007169"/>
    </source>
</evidence>
<protein>
    <submittedName>
        <fullName evidence="3">Thioesterase domain-containing protein</fullName>
    </submittedName>
</protein>
<name>A0ABP5J134_9ACTN</name>
<evidence type="ECO:0000313" key="4">
    <source>
        <dbReference type="Proteomes" id="UP001500443"/>
    </source>
</evidence>
<sequence length="240" mass="26834">MSASRWFLREPSAEGAVRLFCLPYSGCGASMYRGWPRFVGDMEVVPVQLPGRENRFREPSYPTYEKLADDLADVLLPYLDRPFGLFGHCGSALPGYETAVRLHERGGPLPARLFVSSQIAPHKGPHGRFLQMSDAELTDEVRTLIVELGGTPRPDLVDLSLEVLRGDVEANKRYRPAEPVRLPVPITALGWDEDTEVDHRLMDGWAECGETTFRLLHGPHYRFMEAPDDLLDAFVADLAG</sequence>
<dbReference type="PANTHER" id="PTHR11487">
    <property type="entry name" value="THIOESTERASE"/>
    <property type="match status" value="1"/>
</dbReference>
<evidence type="ECO:0000313" key="3">
    <source>
        <dbReference type="EMBL" id="GAA2109302.1"/>
    </source>
</evidence>
<comment type="similarity">
    <text evidence="1">Belongs to the thioesterase family.</text>
</comment>
<dbReference type="InterPro" id="IPR029058">
    <property type="entry name" value="AB_hydrolase_fold"/>
</dbReference>
<gene>
    <name evidence="3" type="ORF">GCM10009802_05610</name>
</gene>
<keyword evidence="4" id="KW-1185">Reference proteome</keyword>
<dbReference type="InterPro" id="IPR001031">
    <property type="entry name" value="Thioesterase"/>
</dbReference>
<dbReference type="Proteomes" id="UP001500443">
    <property type="component" value="Unassembled WGS sequence"/>
</dbReference>
<accession>A0ABP5J134</accession>
<organism evidence="3 4">
    <name type="scientific">Streptomyces synnematoformans</name>
    <dbReference type="NCBI Taxonomy" id="415721"/>
    <lineage>
        <taxon>Bacteria</taxon>
        <taxon>Bacillati</taxon>
        <taxon>Actinomycetota</taxon>
        <taxon>Actinomycetes</taxon>
        <taxon>Kitasatosporales</taxon>
        <taxon>Streptomycetaceae</taxon>
        <taxon>Streptomyces</taxon>
    </lineage>
</organism>
<dbReference type="PANTHER" id="PTHR11487:SF0">
    <property type="entry name" value="S-ACYL FATTY ACID SYNTHASE THIOESTERASE, MEDIUM CHAIN"/>
    <property type="match status" value="1"/>
</dbReference>
<feature type="domain" description="Thioesterase" evidence="2">
    <location>
        <begin position="18"/>
        <end position="233"/>
    </location>
</feature>
<dbReference type="Gene3D" id="3.40.50.1820">
    <property type="entry name" value="alpha/beta hydrolase"/>
    <property type="match status" value="1"/>
</dbReference>